<dbReference type="InterPro" id="IPR011992">
    <property type="entry name" value="EF-hand-dom_pair"/>
</dbReference>
<feature type="domain" description="EF-hand" evidence="1">
    <location>
        <begin position="285"/>
        <end position="320"/>
    </location>
</feature>
<protein>
    <submittedName>
        <fullName evidence="2">EF hand family protein</fullName>
    </submittedName>
</protein>
<sequence>MGDQSKNMFIDVWKVISRIRDVLQRSPQLDIVGFLRKLDPLKELLMHEKDFLMVFCSVYRKYLGIPETEMRKVADFFRAPNGRILYEQFNQYLETDPPYDGAGEKLTTGLEFTDFSESANHFLSAIEMQRYDYIMTKIASRVINDDISLEAHLAEYELISKNTGHVSIPHLIKWLYAMNIHMDEADFGIIVKRLSRHHYTINYITFFKDVKERVDKFLTGELDIEKYLDDKRTTNISRYDNSRGYLPPKMAKFPDYIPWHNVTKPSAASVDLVTTISRIQRHCSDMGVRFKDWFQMFDQKLTGKMTPDNFTRAMSMVCVGTSGLSRLVLQPGEMDKIIQLYTDQTDPKYVQWKLFASDIEGAYVLPPNLEMRGLESFEAFDHNPWVVGDGSVPPSGNEWENTTAIQRQTFEEALEKIRFYKNIYRIDFATEFNRSKKCSSFNDGYVEVLTFYKVFSKIIPHLSPDEVEVLLIRYLDNRGFNCRQFLFEVLEDIDQFPSKWGVKGASSQLSAITKNVEMPREKTTLGEVFQKIRLKVYSERIELQQFMEQFDPLRTLYISHEQFERALASAGLTDIPPDQIAILLESFNRPFTTGCFEYARFMDALNSSLVPKHLETEPLVIPVRSVPIFDGRHNFLQLEERQELLRILYALSEKNDLIDLDSFKAFDKVKRGTLAREHFWQALCSMGPGIQNLLNETDVSILYKGLGKLVGPVVELDYVSLCWILRNLQKIYNGYPALRPPPSLGPTDTKTLAT</sequence>
<dbReference type="Proteomes" id="UP001307889">
    <property type="component" value="Chromosome 5"/>
</dbReference>
<dbReference type="Gene3D" id="1.10.238.10">
    <property type="entry name" value="EF-hand"/>
    <property type="match status" value="1"/>
</dbReference>
<keyword evidence="3" id="KW-1185">Reference proteome</keyword>
<organism evidence="2 3">
    <name type="scientific">Nesidiocoris tenuis</name>
    <dbReference type="NCBI Taxonomy" id="355587"/>
    <lineage>
        <taxon>Eukaryota</taxon>
        <taxon>Metazoa</taxon>
        <taxon>Ecdysozoa</taxon>
        <taxon>Arthropoda</taxon>
        <taxon>Hexapoda</taxon>
        <taxon>Insecta</taxon>
        <taxon>Pterygota</taxon>
        <taxon>Neoptera</taxon>
        <taxon>Paraneoptera</taxon>
        <taxon>Hemiptera</taxon>
        <taxon>Heteroptera</taxon>
        <taxon>Panheteroptera</taxon>
        <taxon>Cimicomorpha</taxon>
        <taxon>Miridae</taxon>
        <taxon>Dicyphina</taxon>
        <taxon>Nesidiocoris</taxon>
    </lineage>
</organism>
<reference evidence="2 3" key="1">
    <citation type="submission" date="2023-09" db="EMBL/GenBank/DDBJ databases">
        <title>Nesidiocoris tenuis whole genome shotgun sequence.</title>
        <authorList>
            <person name="Shibata T."/>
            <person name="Shimoda M."/>
            <person name="Kobayashi T."/>
            <person name="Uehara T."/>
        </authorList>
    </citation>
    <scope>NUCLEOTIDE SEQUENCE [LARGE SCALE GENOMIC DNA]</scope>
    <source>
        <strain evidence="2 3">Japan</strain>
    </source>
</reference>
<dbReference type="PANTHER" id="PTHR20875">
    <property type="entry name" value="EF-HAND CALCIUM-BINDING DOMAIN-CONTAINING PROTEIN 6-RELATED"/>
    <property type="match status" value="1"/>
</dbReference>
<dbReference type="InterPro" id="IPR002048">
    <property type="entry name" value="EF_hand_dom"/>
</dbReference>
<dbReference type="PROSITE" id="PS50222">
    <property type="entry name" value="EF_HAND_2"/>
    <property type="match status" value="1"/>
</dbReference>
<accession>A0ABN7AR46</accession>
<evidence type="ECO:0000313" key="2">
    <source>
        <dbReference type="EMBL" id="BES94690.1"/>
    </source>
</evidence>
<dbReference type="InterPro" id="IPR052603">
    <property type="entry name" value="EFCB6"/>
</dbReference>
<evidence type="ECO:0000259" key="1">
    <source>
        <dbReference type="PROSITE" id="PS50222"/>
    </source>
</evidence>
<dbReference type="EMBL" id="AP028913">
    <property type="protein sequence ID" value="BES94690.1"/>
    <property type="molecule type" value="Genomic_DNA"/>
</dbReference>
<proteinExistence type="predicted"/>
<evidence type="ECO:0000313" key="3">
    <source>
        <dbReference type="Proteomes" id="UP001307889"/>
    </source>
</evidence>
<gene>
    <name evidence="2" type="ORF">NTJ_07499</name>
</gene>
<dbReference type="SUPFAM" id="SSF47473">
    <property type="entry name" value="EF-hand"/>
    <property type="match status" value="2"/>
</dbReference>
<dbReference type="PANTHER" id="PTHR20875:SF0">
    <property type="entry name" value="GH12158P"/>
    <property type="match status" value="1"/>
</dbReference>
<name>A0ABN7AR46_9HEMI</name>